<accession>A0A327SDU4</accession>
<feature type="transmembrane region" description="Helical" evidence="1">
    <location>
        <begin position="126"/>
        <end position="143"/>
    </location>
</feature>
<keyword evidence="1" id="KW-0812">Transmembrane</keyword>
<protein>
    <submittedName>
        <fullName evidence="2">Uncharacterized protein</fullName>
    </submittedName>
</protein>
<keyword evidence="1" id="KW-0472">Membrane</keyword>
<feature type="transmembrane region" description="Helical" evidence="1">
    <location>
        <begin position="63"/>
        <end position="87"/>
    </location>
</feature>
<dbReference type="AlphaFoldDB" id="A0A327SDU4"/>
<keyword evidence="1" id="KW-1133">Transmembrane helix</keyword>
<evidence type="ECO:0000256" key="1">
    <source>
        <dbReference type="SAM" id="Phobius"/>
    </source>
</evidence>
<feature type="transmembrane region" description="Helical" evidence="1">
    <location>
        <begin position="21"/>
        <end position="43"/>
    </location>
</feature>
<gene>
    <name evidence="2" type="ORF">LX77_01050</name>
</gene>
<proteinExistence type="predicted"/>
<organism evidence="2 3">
    <name type="scientific">Gelidibacter algens</name>
    <dbReference type="NCBI Taxonomy" id="49280"/>
    <lineage>
        <taxon>Bacteria</taxon>
        <taxon>Pseudomonadati</taxon>
        <taxon>Bacteroidota</taxon>
        <taxon>Flavobacteriia</taxon>
        <taxon>Flavobacteriales</taxon>
        <taxon>Flavobacteriaceae</taxon>
        <taxon>Gelidibacter</taxon>
    </lineage>
</organism>
<comment type="caution">
    <text evidence="2">The sequence shown here is derived from an EMBL/GenBank/DDBJ whole genome shotgun (WGS) entry which is preliminary data.</text>
</comment>
<sequence>MDKQQLKLKKVESSFLRTDKKSFIIGSIIATFIAATPYLFYLYESVPDKQVWNTFLFTYESKHYGSVFVLAWTLANKVIPLILLIIWFFTCRHWWYHVLIVPIAMFSFQIFTIFNDDQSYIDSNQILFLIPIMAIIVPSIYLVRAKIFNRINDAGKTMQELEDEFRIKPKGFFDKVKEYF</sequence>
<reference evidence="2 3" key="1">
    <citation type="submission" date="2018-06" db="EMBL/GenBank/DDBJ databases">
        <title>Genomic Encyclopedia of Archaeal and Bacterial Type Strains, Phase II (KMG-II): from individual species to whole genera.</title>
        <authorList>
            <person name="Goeker M."/>
        </authorList>
    </citation>
    <scope>NUCLEOTIDE SEQUENCE [LARGE SCALE GENOMIC DNA]</scope>
    <source>
        <strain evidence="2 3">DSM 12408</strain>
    </source>
</reference>
<dbReference type="EMBL" id="QLLQ01000002">
    <property type="protein sequence ID" value="RAJ26795.1"/>
    <property type="molecule type" value="Genomic_DNA"/>
</dbReference>
<name>A0A327SDU4_9FLAO</name>
<evidence type="ECO:0000313" key="2">
    <source>
        <dbReference type="EMBL" id="RAJ26795.1"/>
    </source>
</evidence>
<feature type="transmembrane region" description="Helical" evidence="1">
    <location>
        <begin position="94"/>
        <end position="114"/>
    </location>
</feature>
<evidence type="ECO:0000313" key="3">
    <source>
        <dbReference type="Proteomes" id="UP000248987"/>
    </source>
</evidence>
<keyword evidence="3" id="KW-1185">Reference proteome</keyword>
<dbReference type="Proteomes" id="UP000248987">
    <property type="component" value="Unassembled WGS sequence"/>
</dbReference>